<dbReference type="EMBL" id="JABCKI010000458">
    <property type="protein sequence ID" value="KAG5650413.1"/>
    <property type="molecule type" value="Genomic_DNA"/>
</dbReference>
<dbReference type="OrthoDB" id="3261436at2759"/>
<sequence length="114" mass="12261">MPEAFKERAQAANEASVDGVTPIKAQDIALWLPSSLKAIGVKVSKVLQTYEWKLREGQAYDALEDDKNARGVRAMTRSNAAIETATDAMNSAAAQYRVARAALVILSVGLETPV</sequence>
<accession>A0A9P7KHA6</accession>
<dbReference type="AlphaFoldDB" id="A0A9P7KHA6"/>
<keyword evidence="2" id="KW-1185">Reference proteome</keyword>
<protein>
    <submittedName>
        <fullName evidence="1">Uncharacterized protein</fullName>
    </submittedName>
</protein>
<reference evidence="1" key="2">
    <citation type="submission" date="2021-10" db="EMBL/GenBank/DDBJ databases">
        <title>Phylogenomics reveals ancestral predisposition of the termite-cultivated fungus Termitomyces towards a domesticated lifestyle.</title>
        <authorList>
            <person name="Auxier B."/>
            <person name="Grum-Grzhimaylo A."/>
            <person name="Cardenas M.E."/>
            <person name="Lodge J.D."/>
            <person name="Laessoe T."/>
            <person name="Pedersen O."/>
            <person name="Smith M.E."/>
            <person name="Kuyper T.W."/>
            <person name="Franco-Molano E.A."/>
            <person name="Baroni T.J."/>
            <person name="Aanen D.K."/>
        </authorList>
    </citation>
    <scope>NUCLEOTIDE SEQUENCE</scope>
    <source>
        <strain evidence="1">D49</strain>
    </source>
</reference>
<evidence type="ECO:0000313" key="1">
    <source>
        <dbReference type="EMBL" id="KAG5650413.1"/>
    </source>
</evidence>
<organism evidence="1 2">
    <name type="scientific">Sphagnurus paluster</name>
    <dbReference type="NCBI Taxonomy" id="117069"/>
    <lineage>
        <taxon>Eukaryota</taxon>
        <taxon>Fungi</taxon>
        <taxon>Dikarya</taxon>
        <taxon>Basidiomycota</taxon>
        <taxon>Agaricomycotina</taxon>
        <taxon>Agaricomycetes</taxon>
        <taxon>Agaricomycetidae</taxon>
        <taxon>Agaricales</taxon>
        <taxon>Tricholomatineae</taxon>
        <taxon>Lyophyllaceae</taxon>
        <taxon>Sphagnurus</taxon>
    </lineage>
</organism>
<reference evidence="1" key="1">
    <citation type="submission" date="2021-02" db="EMBL/GenBank/DDBJ databases">
        <authorList>
            <person name="Nieuwenhuis M."/>
            <person name="Van De Peppel L.J.J."/>
        </authorList>
    </citation>
    <scope>NUCLEOTIDE SEQUENCE</scope>
    <source>
        <strain evidence="1">D49</strain>
    </source>
</reference>
<proteinExistence type="predicted"/>
<name>A0A9P7KHA6_9AGAR</name>
<gene>
    <name evidence="1" type="ORF">H0H81_012336</name>
</gene>
<evidence type="ECO:0000313" key="2">
    <source>
        <dbReference type="Proteomes" id="UP000717328"/>
    </source>
</evidence>
<dbReference type="Proteomes" id="UP000717328">
    <property type="component" value="Unassembled WGS sequence"/>
</dbReference>
<comment type="caution">
    <text evidence="1">The sequence shown here is derived from an EMBL/GenBank/DDBJ whole genome shotgun (WGS) entry which is preliminary data.</text>
</comment>